<dbReference type="InterPro" id="IPR014710">
    <property type="entry name" value="RmlC-like_jellyroll"/>
</dbReference>
<dbReference type="InterPro" id="IPR011051">
    <property type="entry name" value="RmlC_Cupin_sf"/>
</dbReference>
<dbReference type="Proteomes" id="UP000037997">
    <property type="component" value="Unassembled WGS sequence"/>
</dbReference>
<dbReference type="EMBL" id="JNOC01000029">
    <property type="protein sequence ID" value="KPH55952.1"/>
    <property type="molecule type" value="Genomic_DNA"/>
</dbReference>
<dbReference type="RefSeq" id="WP_054197873.1">
    <property type="nucleotide sequence ID" value="NZ_JNOC01000029.1"/>
</dbReference>
<dbReference type="GO" id="GO:0016853">
    <property type="term" value="F:isomerase activity"/>
    <property type="evidence" value="ECO:0007669"/>
    <property type="project" value="UniProtKB-KW"/>
</dbReference>
<dbReference type="Pfam" id="PF05523">
    <property type="entry name" value="FdtA"/>
    <property type="match status" value="1"/>
</dbReference>
<sequence length="136" mass="15826">MNYKLLHLNKIGDKRGSLVVLENLKGIPFEIKRIYYIFDTRPEFDRGGHAHTDLEQVLIAIDGACEVVLDNGRKTQSVLLNRPDLGLYIGRNIWREMRNFSYGAKLLVLASDFYDEKEYIRDYDEFLRSINDTPPS</sequence>
<dbReference type="CDD" id="cd20292">
    <property type="entry name" value="cupin_QdtA-like"/>
    <property type="match status" value="1"/>
</dbReference>
<evidence type="ECO:0000259" key="1">
    <source>
        <dbReference type="Pfam" id="PF05523"/>
    </source>
</evidence>
<keyword evidence="2" id="KW-0413">Isomerase</keyword>
<proteinExistence type="predicted"/>
<feature type="domain" description="Sugar 3,4-ketoisomerase QdtA cupin" evidence="1">
    <location>
        <begin position="1"/>
        <end position="129"/>
    </location>
</feature>
<dbReference type="AlphaFoldDB" id="A0A0N1EL67"/>
<dbReference type="InterPro" id="IPR008894">
    <property type="entry name" value="QdtA_cupin_dom"/>
</dbReference>
<dbReference type="SUPFAM" id="SSF51182">
    <property type="entry name" value="RmlC-like cupins"/>
    <property type="match status" value="1"/>
</dbReference>
<evidence type="ECO:0000313" key="2">
    <source>
        <dbReference type="EMBL" id="KPH55952.1"/>
    </source>
</evidence>
<organism evidence="2 3">
    <name type="scientific">Helicobacter pullorum</name>
    <dbReference type="NCBI Taxonomy" id="35818"/>
    <lineage>
        <taxon>Bacteria</taxon>
        <taxon>Pseudomonadati</taxon>
        <taxon>Campylobacterota</taxon>
        <taxon>Epsilonproteobacteria</taxon>
        <taxon>Campylobacterales</taxon>
        <taxon>Helicobacteraceae</taxon>
        <taxon>Helicobacter</taxon>
    </lineage>
</organism>
<gene>
    <name evidence="2" type="ORF">HPU229334_05330</name>
</gene>
<reference evidence="2 3" key="1">
    <citation type="submission" date="2014-06" db="EMBL/GenBank/DDBJ databases">
        <title>Helicobacter pullorum isolates in fresh chicken meat - phenotypic and genotypic features.</title>
        <authorList>
            <person name="Borges V."/>
            <person name="Santos A."/>
            <person name="Correia C.B."/>
            <person name="Saraiva M."/>
            <person name="Menard A."/>
            <person name="Vieira L."/>
            <person name="Sampaio D.A."/>
            <person name="Gomes J.P."/>
            <person name="Oleastro M."/>
        </authorList>
    </citation>
    <scope>NUCLEOTIDE SEQUENCE [LARGE SCALE GENOMIC DNA]</scope>
    <source>
        <strain evidence="2 3">229334/12</strain>
    </source>
</reference>
<protein>
    <submittedName>
        <fullName evidence="2">dTDP-6-deoxy-3,4-keto-hexulose isomerase</fullName>
    </submittedName>
</protein>
<accession>A0A0N1EL67</accession>
<name>A0A0N1EL67_9HELI</name>
<evidence type="ECO:0000313" key="3">
    <source>
        <dbReference type="Proteomes" id="UP000037997"/>
    </source>
</evidence>
<dbReference type="PATRIC" id="fig|35818.11.peg.1051"/>
<dbReference type="Gene3D" id="2.60.120.10">
    <property type="entry name" value="Jelly Rolls"/>
    <property type="match status" value="1"/>
</dbReference>
<comment type="caution">
    <text evidence="2">The sequence shown here is derived from an EMBL/GenBank/DDBJ whole genome shotgun (WGS) entry which is preliminary data.</text>
</comment>